<evidence type="ECO:0000256" key="1">
    <source>
        <dbReference type="ARBA" id="ARBA00001954"/>
    </source>
</evidence>
<evidence type="ECO:0000259" key="4">
    <source>
        <dbReference type="PROSITE" id="PS51184"/>
    </source>
</evidence>
<comment type="caution">
    <text evidence="5">The sequence shown here is derived from an EMBL/GenBank/DDBJ whole genome shotgun (WGS) entry which is preliminary data.</text>
</comment>
<organism evidence="5 6">
    <name type="scientific">Streptomyces palmae</name>
    <dbReference type="NCBI Taxonomy" id="1701085"/>
    <lineage>
        <taxon>Bacteria</taxon>
        <taxon>Bacillati</taxon>
        <taxon>Actinomycetota</taxon>
        <taxon>Actinomycetes</taxon>
        <taxon>Kitasatosporales</taxon>
        <taxon>Streptomycetaceae</taxon>
        <taxon>Streptomyces</taxon>
    </lineage>
</organism>
<dbReference type="Gene3D" id="2.60.120.650">
    <property type="entry name" value="Cupin"/>
    <property type="match status" value="1"/>
</dbReference>
<comment type="cofactor">
    <cofactor evidence="1">
        <name>Fe(2+)</name>
        <dbReference type="ChEBI" id="CHEBI:29033"/>
    </cofactor>
</comment>
<dbReference type="OrthoDB" id="9764016at2"/>
<accession>A0A4Z0H7I2</accession>
<feature type="domain" description="JmjC" evidence="4">
    <location>
        <begin position="93"/>
        <end position="258"/>
    </location>
</feature>
<dbReference type="PROSITE" id="PS51184">
    <property type="entry name" value="JMJC"/>
    <property type="match status" value="1"/>
</dbReference>
<dbReference type="Pfam" id="PF08007">
    <property type="entry name" value="JmjC_2"/>
    <property type="match status" value="1"/>
</dbReference>
<evidence type="ECO:0000313" key="6">
    <source>
        <dbReference type="Proteomes" id="UP000297948"/>
    </source>
</evidence>
<dbReference type="PANTHER" id="PTHR13096">
    <property type="entry name" value="MINA53 MYC INDUCED NUCLEAR ANTIGEN"/>
    <property type="match status" value="1"/>
</dbReference>
<reference evidence="5 6" key="1">
    <citation type="submission" date="2019-03" db="EMBL/GenBank/DDBJ databases">
        <authorList>
            <person name="Gonzalez-Pimentel J.L."/>
        </authorList>
    </citation>
    <scope>NUCLEOTIDE SEQUENCE [LARGE SCALE GENOMIC DNA]</scope>
    <source>
        <strain evidence="5 6">JCM 31289</strain>
    </source>
</reference>
<dbReference type="GO" id="GO:0046872">
    <property type="term" value="F:metal ion binding"/>
    <property type="evidence" value="ECO:0007669"/>
    <property type="project" value="UniProtKB-KW"/>
</dbReference>
<dbReference type="InterPro" id="IPR003347">
    <property type="entry name" value="JmjC_dom"/>
</dbReference>
<evidence type="ECO:0000256" key="2">
    <source>
        <dbReference type="ARBA" id="ARBA00022723"/>
    </source>
</evidence>
<evidence type="ECO:0000313" key="5">
    <source>
        <dbReference type="EMBL" id="TGB10111.1"/>
    </source>
</evidence>
<keyword evidence="3" id="KW-0408">Iron</keyword>
<keyword evidence="2" id="KW-0479">Metal-binding</keyword>
<dbReference type="Proteomes" id="UP000297948">
    <property type="component" value="Unassembled WGS sequence"/>
</dbReference>
<evidence type="ECO:0000256" key="3">
    <source>
        <dbReference type="ARBA" id="ARBA00023004"/>
    </source>
</evidence>
<dbReference type="SMART" id="SM00558">
    <property type="entry name" value="JmjC"/>
    <property type="match status" value="1"/>
</dbReference>
<dbReference type="InterPro" id="IPR039994">
    <property type="entry name" value="NO66-like"/>
</dbReference>
<proteinExistence type="predicted"/>
<dbReference type="EMBL" id="SRID01000096">
    <property type="protein sequence ID" value="TGB10111.1"/>
    <property type="molecule type" value="Genomic_DNA"/>
</dbReference>
<keyword evidence="6" id="KW-1185">Reference proteome</keyword>
<name>A0A4Z0H7I2_9ACTN</name>
<protein>
    <recommendedName>
        <fullName evidence="4">JmjC domain-containing protein</fullName>
    </recommendedName>
</protein>
<dbReference type="SUPFAM" id="SSF51197">
    <property type="entry name" value="Clavaminate synthase-like"/>
    <property type="match status" value="1"/>
</dbReference>
<dbReference type="PANTHER" id="PTHR13096:SF8">
    <property type="entry name" value="RIBOSOMAL OXYGENASE 1"/>
    <property type="match status" value="1"/>
</dbReference>
<gene>
    <name evidence="5" type="ORF">E4099_13040</name>
</gene>
<sequence>MTAPGTVETPVQFRALARLVPSPKEFASAPPDRPAVWSMPAAPLTGLLDLDGIDRILRDGLPADRVRVVRRGENVPESEYTWGGRPIERPFSGDVRPGALSALLEEGSTVVLDALHRYWRPVGDFGRRLAHEVGLPVFATGFLTPPGRTGFPFHHDERGNFLIQTVGSKVWRVREPLLADPLTHETSATHSPTAEQLARFEREPATLETRLRPGDVLWIPRGWLHSGTATEEPSVHVTVGFVPMLTRYWLAGELVRLLASPDEEFTGFRRELPWGLHREPDRLAATVSEVLGELLAALPRLDARGLAEEVALSVRRSYPEPDRSPAAALGARVDEATRVVLVNESLFDAERLPDGRLRLRLSDTALTLGGPAADFVAERWERDDEQPWCAGDMPSAVGGAAAVSVVRTLLRAGVVRRSP</sequence>
<dbReference type="AlphaFoldDB" id="A0A4Z0H7I2"/>